<keyword evidence="1" id="KW-0812">Transmembrane</keyword>
<reference evidence="2 3" key="1">
    <citation type="journal article" date="2019" name="Int. J. Syst. Evol. Microbiol.">
        <title>The Global Catalogue of Microorganisms (GCM) 10K type strain sequencing project: providing services to taxonomists for standard genome sequencing and annotation.</title>
        <authorList>
            <consortium name="The Broad Institute Genomics Platform"/>
            <consortium name="The Broad Institute Genome Sequencing Center for Infectious Disease"/>
            <person name="Wu L."/>
            <person name="Ma J."/>
        </authorList>
    </citation>
    <scope>NUCLEOTIDE SEQUENCE [LARGE SCALE GENOMIC DNA]</scope>
    <source>
        <strain evidence="2 3">CGMCC 1.12237</strain>
    </source>
</reference>
<dbReference type="EMBL" id="JBHSKX010000002">
    <property type="protein sequence ID" value="MFC5367802.1"/>
    <property type="molecule type" value="Genomic_DNA"/>
</dbReference>
<dbReference type="Proteomes" id="UP001596201">
    <property type="component" value="Unassembled WGS sequence"/>
</dbReference>
<proteinExistence type="predicted"/>
<name>A0ABD5RCQ1_9EURY</name>
<dbReference type="AlphaFoldDB" id="A0ABD5RCQ1"/>
<keyword evidence="3" id="KW-1185">Reference proteome</keyword>
<feature type="transmembrane region" description="Helical" evidence="1">
    <location>
        <begin position="47"/>
        <end position="65"/>
    </location>
</feature>
<keyword evidence="1" id="KW-1133">Transmembrane helix</keyword>
<protein>
    <submittedName>
        <fullName evidence="2">Uncharacterized protein</fullName>
    </submittedName>
</protein>
<dbReference type="RefSeq" id="WP_227230049.1">
    <property type="nucleotide sequence ID" value="NZ_JAJCVJ010000002.1"/>
</dbReference>
<keyword evidence="1" id="KW-0472">Membrane</keyword>
<evidence type="ECO:0000313" key="3">
    <source>
        <dbReference type="Proteomes" id="UP001596201"/>
    </source>
</evidence>
<organism evidence="2 3">
    <name type="scientific">Salinirubrum litoreum</name>
    <dbReference type="NCBI Taxonomy" id="1126234"/>
    <lineage>
        <taxon>Archaea</taxon>
        <taxon>Methanobacteriati</taxon>
        <taxon>Methanobacteriota</taxon>
        <taxon>Stenosarchaea group</taxon>
        <taxon>Halobacteria</taxon>
        <taxon>Halobacteriales</taxon>
        <taxon>Haloferacaceae</taxon>
        <taxon>Salinirubrum</taxon>
    </lineage>
</organism>
<evidence type="ECO:0000313" key="2">
    <source>
        <dbReference type="EMBL" id="MFC5367802.1"/>
    </source>
</evidence>
<accession>A0ABD5RCQ1</accession>
<evidence type="ECO:0000256" key="1">
    <source>
        <dbReference type="SAM" id="Phobius"/>
    </source>
</evidence>
<gene>
    <name evidence="2" type="ORF">ACFPJ5_12755</name>
</gene>
<feature type="transmembrane region" description="Helical" evidence="1">
    <location>
        <begin position="12"/>
        <end position="35"/>
    </location>
</feature>
<comment type="caution">
    <text evidence="2">The sequence shown here is derived from an EMBL/GenBank/DDBJ whole genome shotgun (WGS) entry which is preliminary data.</text>
</comment>
<sequence length="67" mass="6962">MAYTSNPKADTAVRGLTLVFAALVAIWLFLGLMVVTGEIGLTDLTDFAALSVVLLGGLAVAARRLRG</sequence>